<name>A0A0H5RWX7_9MYCO</name>
<dbReference type="Proteomes" id="UP000199147">
    <property type="component" value="Unassembled WGS sequence"/>
</dbReference>
<evidence type="ECO:0000313" key="1">
    <source>
        <dbReference type="EMBL" id="CRZ18630.1"/>
    </source>
</evidence>
<dbReference type="AlphaFoldDB" id="A0A0H5RWX7"/>
<evidence type="ECO:0000313" key="2">
    <source>
        <dbReference type="Proteomes" id="UP000199147"/>
    </source>
</evidence>
<keyword evidence="2" id="KW-1185">Reference proteome</keyword>
<dbReference type="EMBL" id="CWKH01000003">
    <property type="protein sequence ID" value="CRZ18630.1"/>
    <property type="molecule type" value="Genomic_DNA"/>
</dbReference>
<gene>
    <name evidence="1" type="ORF">BN2156_05535</name>
</gene>
<protein>
    <submittedName>
        <fullName evidence="1">Uncharacterized protein</fullName>
    </submittedName>
</protein>
<organism evidence="1 2">
    <name type="scientific">Mycolicibacterium neworleansense</name>
    <dbReference type="NCBI Taxonomy" id="146018"/>
    <lineage>
        <taxon>Bacteria</taxon>
        <taxon>Bacillati</taxon>
        <taxon>Actinomycetota</taxon>
        <taxon>Actinomycetes</taxon>
        <taxon>Mycobacteriales</taxon>
        <taxon>Mycobacteriaceae</taxon>
        <taxon>Mycolicibacterium</taxon>
    </lineage>
</organism>
<sequence>MGFYISWTLFFFEYKLHIPPPAVIVSTLAGFVFHASASRAYDRAKVERNRRIEKLDAQQQQALRDKWL</sequence>
<reference evidence="2" key="1">
    <citation type="submission" date="2015-07" db="EMBL/GenBank/DDBJ databases">
        <authorList>
            <person name="Urmite Genomes"/>
        </authorList>
    </citation>
    <scope>NUCLEOTIDE SEQUENCE [LARGE SCALE GENOMIC DNA]</scope>
    <source>
        <strain evidence="2">type strain: ATCC 49404</strain>
    </source>
</reference>
<proteinExistence type="predicted"/>
<accession>A0A0H5RWX7</accession>